<protein>
    <submittedName>
        <fullName evidence="13">Type VII secretion protein EccCa</fullName>
    </submittedName>
</protein>
<feature type="binding site" evidence="9">
    <location>
        <begin position="491"/>
        <end position="498"/>
    </location>
    <ligand>
        <name>ATP</name>
        <dbReference type="ChEBI" id="CHEBI:30616"/>
    </ligand>
</feature>
<dbReference type="NCBIfam" id="TIGR03925">
    <property type="entry name" value="T7SS_EccC_b"/>
    <property type="match status" value="1"/>
</dbReference>
<evidence type="ECO:0000256" key="3">
    <source>
        <dbReference type="ARBA" id="ARBA00022692"/>
    </source>
</evidence>
<feature type="domain" description="FtsK" evidence="12">
    <location>
        <begin position="819"/>
        <end position="1018"/>
    </location>
</feature>
<dbReference type="PROSITE" id="PS50901">
    <property type="entry name" value="FTSK"/>
    <property type="match status" value="3"/>
</dbReference>
<feature type="transmembrane region" description="Helical" evidence="11">
    <location>
        <begin position="65"/>
        <end position="86"/>
    </location>
</feature>
<evidence type="ECO:0000256" key="11">
    <source>
        <dbReference type="SAM" id="Phobius"/>
    </source>
</evidence>
<evidence type="ECO:0000256" key="6">
    <source>
        <dbReference type="ARBA" id="ARBA00022840"/>
    </source>
</evidence>
<accession>A0ABT7M5H8</accession>
<feature type="transmembrane region" description="Helical" evidence="11">
    <location>
        <begin position="41"/>
        <end position="60"/>
    </location>
</feature>
<dbReference type="InterPro" id="IPR002543">
    <property type="entry name" value="FtsK_dom"/>
</dbReference>
<sequence length="1324" mass="139959">MAMNDILVHRPPRGGPVRPTPEPVRLVEPPASTGGGPPTPWTYALFPLLGSGGILVFAIVNRNPVYFLAGGIFVLGALGMGVMMFLQTRGRTTEQGTDARLRYVAHLADVRAQLRAAADDQRRVAEEQHPDPPLLVGFPDRAERLWERRPDDPDFLVLRVGRARVPGVAAPAPGEADPNQPRDPGTEAAATRLVERLGPVPDVPVAVPVRGAVAIAGDPVRGRALARAVLAQLAVLHAPDDVRVAVCCPEGPDAATARAAWDWVKWLPHARHPSGGGADGTGLLVAEDPDGLLHLIGAELDRRRAGGRSPFPTSGPAGPALVVLVDGPLPVPDPFDELPALGIGVLHVVADPLDRPAAADVTVHVGARHGLEIRRGRDGAPPAHLAPLAVATDLVPDVLGLAEAETLARRLTPMRLSRRPGRAALSEVNGLADLLGVDDVAALDPAVTWARRPESELLRVPLGVDGEGVPVELDLKEAALSGMGPHGLVVGATGSGKSELLRTLVTGLAATHPPDDLALVLVDYKGGATFAGMSGLPHVAGSITDLEDDPDTVERFGDALRSELRRREQLLRDAGLAGIREHRRLRLATGGDDVGRLPHLLVIVDEFSELLTAQPEFIDLFVQVGRVGRSLGVHLLLATQRLEEGRLRGLDSHLSYRLALRTFSAAESRTVIGNTDAFDLPPVPGSAYLKVDTSVYRRLRVSTVSAPYVEPVRGRVRHPHARVFRAFDGRGGAGDELPALGLDLSDPGRRSTLDVVVDRLRDAAEPVHQVWLPPLPPAMPLTAVLPRPELVAGTGLRAPRPGPLAVGVGIVDRPDRQSQEPLVVDLSGTGGHLGIVGAPRTGKSTALRTLVTAAALTHTPDELAVYAIDLGGGTLSGLERWPHVGGVAGRTRPDVVRRLVAQVESLVAERERRVAEHGSGAERHEPPSRDLAAYPPVAPLAPVAAPEPDVLLLVDDWGALRAEFEDLEPRLTALAARGLGHGVHLVVTAGRWWDMRPALRDALGTRIELRLGDAADSVIDRRAARTVPTTPGRALVGAGYKAQLALPVITDDAGRTEDAATTAGRAAAAWSGAGAPPIRMLPARVPMAELPPGAIGRRESDLAPLPLDLLDGRDPHLLVFGDAGSGRTATLRAVVHALCAAHPPERLRVVVVDYRRALLDAVPPEHLSVYLGSAPAAARTLPAAAQKMAARLPGPDVTPARLRARDWWEGPHMLVVVDDHDLVATPSGDPLAALLDLLPQGRDIGLHVVLARSAAGASAGMMQPVLRRLRELGGPGLLHSGPRDEGALLHGVRAKDLPVGRAQYVTRRAEPETVQIGWVPETAE</sequence>
<dbReference type="InterPro" id="IPR050206">
    <property type="entry name" value="FtsK/SpoIIIE/SftA"/>
</dbReference>
<feature type="binding site" evidence="9">
    <location>
        <begin position="1121"/>
        <end position="1128"/>
    </location>
    <ligand>
        <name>ATP</name>
        <dbReference type="ChEBI" id="CHEBI:30616"/>
    </ligand>
</feature>
<feature type="region of interest" description="Disordered" evidence="10">
    <location>
        <begin position="911"/>
        <end position="934"/>
    </location>
</feature>
<comment type="subcellular location">
    <subcellularLocation>
        <location evidence="1">Cell membrane</location>
        <topology evidence="1">Multi-pass membrane protein</topology>
    </subcellularLocation>
</comment>
<dbReference type="SMART" id="SM00382">
    <property type="entry name" value="AAA"/>
    <property type="match status" value="3"/>
</dbReference>
<evidence type="ECO:0000256" key="5">
    <source>
        <dbReference type="ARBA" id="ARBA00022741"/>
    </source>
</evidence>
<keyword evidence="6 9" id="KW-0067">ATP-binding</keyword>
<gene>
    <name evidence="13" type="primary">eccCa</name>
    <name evidence="13" type="ORF">QRT03_07570</name>
</gene>
<dbReference type="InterPro" id="IPR003593">
    <property type="entry name" value="AAA+_ATPase"/>
</dbReference>
<keyword evidence="14" id="KW-1185">Reference proteome</keyword>
<comment type="caution">
    <text evidence="13">The sequence shown here is derived from an EMBL/GenBank/DDBJ whole genome shotgun (WGS) entry which is preliminary data.</text>
</comment>
<dbReference type="RefSeq" id="WP_286051918.1">
    <property type="nucleotide sequence ID" value="NZ_JASVWF010000001.1"/>
</dbReference>
<dbReference type="InterPro" id="IPR027417">
    <property type="entry name" value="P-loop_NTPase"/>
</dbReference>
<feature type="region of interest" description="Disordered" evidence="10">
    <location>
        <begin position="9"/>
        <end position="35"/>
    </location>
</feature>
<feature type="compositionally biased region" description="Basic and acidic residues" evidence="10">
    <location>
        <begin position="911"/>
        <end position="928"/>
    </location>
</feature>
<dbReference type="InterPro" id="IPR023836">
    <property type="entry name" value="EccCa-like_Actinobacteria"/>
</dbReference>
<proteinExistence type="predicted"/>
<dbReference type="EMBL" id="JASVWF010000001">
    <property type="protein sequence ID" value="MDL5155808.1"/>
    <property type="molecule type" value="Genomic_DNA"/>
</dbReference>
<evidence type="ECO:0000256" key="1">
    <source>
        <dbReference type="ARBA" id="ARBA00004651"/>
    </source>
</evidence>
<evidence type="ECO:0000313" key="14">
    <source>
        <dbReference type="Proteomes" id="UP001231924"/>
    </source>
</evidence>
<dbReference type="Gene3D" id="3.40.50.300">
    <property type="entry name" value="P-loop containing nucleotide triphosphate hydrolases"/>
    <property type="match status" value="4"/>
</dbReference>
<evidence type="ECO:0000256" key="7">
    <source>
        <dbReference type="ARBA" id="ARBA00022989"/>
    </source>
</evidence>
<evidence type="ECO:0000313" key="13">
    <source>
        <dbReference type="EMBL" id="MDL5155808.1"/>
    </source>
</evidence>
<keyword evidence="7 11" id="KW-1133">Transmembrane helix</keyword>
<keyword evidence="4" id="KW-0677">Repeat</keyword>
<dbReference type="SUPFAM" id="SSF52540">
    <property type="entry name" value="P-loop containing nucleoside triphosphate hydrolases"/>
    <property type="match status" value="3"/>
</dbReference>
<keyword evidence="5 9" id="KW-0547">Nucleotide-binding</keyword>
<name>A0ABT7M5H8_9PSEU</name>
<evidence type="ECO:0000256" key="10">
    <source>
        <dbReference type="SAM" id="MobiDB-lite"/>
    </source>
</evidence>
<feature type="binding site" evidence="9">
    <location>
        <begin position="837"/>
        <end position="844"/>
    </location>
    <ligand>
        <name>ATP</name>
        <dbReference type="ChEBI" id="CHEBI:30616"/>
    </ligand>
</feature>
<dbReference type="Proteomes" id="UP001231924">
    <property type="component" value="Unassembled WGS sequence"/>
</dbReference>
<keyword evidence="3 11" id="KW-0812">Transmembrane</keyword>
<evidence type="ECO:0000259" key="12">
    <source>
        <dbReference type="PROSITE" id="PS50901"/>
    </source>
</evidence>
<keyword evidence="8 11" id="KW-0472">Membrane</keyword>
<feature type="domain" description="FtsK" evidence="12">
    <location>
        <begin position="1102"/>
        <end position="1287"/>
    </location>
</feature>
<feature type="domain" description="FtsK" evidence="12">
    <location>
        <begin position="468"/>
        <end position="669"/>
    </location>
</feature>
<dbReference type="Pfam" id="PF01580">
    <property type="entry name" value="FtsK_SpoIIIE"/>
    <property type="match status" value="3"/>
</dbReference>
<dbReference type="InterPro" id="IPR023837">
    <property type="entry name" value="EccCb-like_Actinobacteria"/>
</dbReference>
<dbReference type="NCBIfam" id="TIGR03924">
    <property type="entry name" value="T7SS_EccC_a"/>
    <property type="match status" value="1"/>
</dbReference>
<reference evidence="13 14" key="1">
    <citation type="submission" date="2023-06" db="EMBL/GenBank/DDBJ databases">
        <title>Actinomycetospora Odt1-22.</title>
        <authorList>
            <person name="Supong K."/>
        </authorList>
    </citation>
    <scope>NUCLEOTIDE SEQUENCE [LARGE SCALE GENOMIC DNA]</scope>
    <source>
        <strain evidence="13 14">Odt1-22</strain>
    </source>
</reference>
<dbReference type="PANTHER" id="PTHR22683">
    <property type="entry name" value="SPORULATION PROTEIN RELATED"/>
    <property type="match status" value="1"/>
</dbReference>
<keyword evidence="2" id="KW-1003">Cell membrane</keyword>
<evidence type="ECO:0000256" key="4">
    <source>
        <dbReference type="ARBA" id="ARBA00022737"/>
    </source>
</evidence>
<evidence type="ECO:0000256" key="2">
    <source>
        <dbReference type="ARBA" id="ARBA00022475"/>
    </source>
</evidence>
<evidence type="ECO:0000256" key="8">
    <source>
        <dbReference type="ARBA" id="ARBA00023136"/>
    </source>
</evidence>
<dbReference type="PANTHER" id="PTHR22683:SF1">
    <property type="entry name" value="TYPE VII SECRETION SYSTEM PROTEIN ESSC"/>
    <property type="match status" value="1"/>
</dbReference>
<evidence type="ECO:0000256" key="9">
    <source>
        <dbReference type="PROSITE-ProRule" id="PRU00289"/>
    </source>
</evidence>
<organism evidence="13 14">
    <name type="scientific">Actinomycetospora termitidis</name>
    <dbReference type="NCBI Taxonomy" id="3053470"/>
    <lineage>
        <taxon>Bacteria</taxon>
        <taxon>Bacillati</taxon>
        <taxon>Actinomycetota</taxon>
        <taxon>Actinomycetes</taxon>
        <taxon>Pseudonocardiales</taxon>
        <taxon>Pseudonocardiaceae</taxon>
        <taxon>Actinomycetospora</taxon>
    </lineage>
</organism>